<evidence type="ECO:0000259" key="1">
    <source>
        <dbReference type="Pfam" id="PF02589"/>
    </source>
</evidence>
<evidence type="ECO:0000313" key="3">
    <source>
        <dbReference type="Proteomes" id="UP001168528"/>
    </source>
</evidence>
<dbReference type="Gene3D" id="3.40.50.10420">
    <property type="entry name" value="NagB/RpiA/CoA transferase-like"/>
    <property type="match status" value="1"/>
</dbReference>
<dbReference type="Pfam" id="PF02589">
    <property type="entry name" value="LUD_dom"/>
    <property type="match status" value="1"/>
</dbReference>
<evidence type="ECO:0000313" key="2">
    <source>
        <dbReference type="EMBL" id="MDO1446134.1"/>
    </source>
</evidence>
<dbReference type="EMBL" id="JAUKPO010000003">
    <property type="protein sequence ID" value="MDO1446134.1"/>
    <property type="molecule type" value="Genomic_DNA"/>
</dbReference>
<dbReference type="Proteomes" id="UP001168528">
    <property type="component" value="Unassembled WGS sequence"/>
</dbReference>
<dbReference type="PANTHER" id="PTHR43682:SF1">
    <property type="entry name" value="LACTATE UTILIZATION PROTEIN C"/>
    <property type="match status" value="1"/>
</dbReference>
<reference evidence="2" key="1">
    <citation type="submission" date="2023-07" db="EMBL/GenBank/DDBJ databases">
        <title>The genome sequence of Rhodocytophaga aerolata KACC 12507.</title>
        <authorList>
            <person name="Zhang X."/>
        </authorList>
    </citation>
    <scope>NUCLEOTIDE SEQUENCE</scope>
    <source>
        <strain evidence="2">KACC 12507</strain>
    </source>
</reference>
<name>A0ABT8R2I2_9BACT</name>
<gene>
    <name evidence="2" type="ORF">Q0590_07720</name>
</gene>
<dbReference type="RefSeq" id="WP_302036935.1">
    <property type="nucleotide sequence ID" value="NZ_JAUKPO010000003.1"/>
</dbReference>
<dbReference type="PANTHER" id="PTHR43682">
    <property type="entry name" value="LACTATE UTILIZATION PROTEIN C"/>
    <property type="match status" value="1"/>
</dbReference>
<dbReference type="SUPFAM" id="SSF100950">
    <property type="entry name" value="NagB/RpiA/CoA transferase-like"/>
    <property type="match status" value="1"/>
</dbReference>
<dbReference type="InterPro" id="IPR037171">
    <property type="entry name" value="NagB/RpiA_transferase-like"/>
</dbReference>
<protein>
    <submittedName>
        <fullName evidence="2">LUD domain-containing protein</fullName>
    </submittedName>
</protein>
<keyword evidence="3" id="KW-1185">Reference proteome</keyword>
<accession>A0ABT8R2I2</accession>
<organism evidence="2 3">
    <name type="scientific">Rhodocytophaga aerolata</name>
    <dbReference type="NCBI Taxonomy" id="455078"/>
    <lineage>
        <taxon>Bacteria</taxon>
        <taxon>Pseudomonadati</taxon>
        <taxon>Bacteroidota</taxon>
        <taxon>Cytophagia</taxon>
        <taxon>Cytophagales</taxon>
        <taxon>Rhodocytophagaceae</taxon>
        <taxon>Rhodocytophaga</taxon>
    </lineage>
</organism>
<dbReference type="InterPro" id="IPR024185">
    <property type="entry name" value="FTHF_cligase-like_sf"/>
</dbReference>
<sequence length="214" mass="24235">MPSSQSRENILNRIRAALQTPTDKHVPKPDFSASIYSQTSEEPSILFAQTFIKNKGEFYFCENAKHFLQQLQEVIAKKNITELYAWEDPLKEILSQENIPHKTDDRNFTRVEAGLTLCECLIARTGGVMVSSRQLAGRRLTIYPPVHMVVAYTSQILLDIKDSLQFLQEKYPENIPSMISMIAGPSRTADIEKTLVLGAHGPKELVLFLVEDQL</sequence>
<proteinExistence type="predicted"/>
<dbReference type="InterPro" id="IPR003741">
    <property type="entry name" value="LUD_dom"/>
</dbReference>
<feature type="domain" description="LUD" evidence="1">
    <location>
        <begin position="49"/>
        <end position="210"/>
    </location>
</feature>
<comment type="caution">
    <text evidence="2">The sequence shown here is derived from an EMBL/GenBank/DDBJ whole genome shotgun (WGS) entry which is preliminary data.</text>
</comment>